<reference evidence="2" key="1">
    <citation type="journal article" date="2020" name="Stud. Mycol.">
        <title>101 Dothideomycetes genomes: a test case for predicting lifestyles and emergence of pathogens.</title>
        <authorList>
            <person name="Haridas S."/>
            <person name="Albert R."/>
            <person name="Binder M."/>
            <person name="Bloem J."/>
            <person name="Labutti K."/>
            <person name="Salamov A."/>
            <person name="Andreopoulos B."/>
            <person name="Baker S."/>
            <person name="Barry K."/>
            <person name="Bills G."/>
            <person name="Bluhm B."/>
            <person name="Cannon C."/>
            <person name="Castanera R."/>
            <person name="Culley D."/>
            <person name="Daum C."/>
            <person name="Ezra D."/>
            <person name="Gonzalez J."/>
            <person name="Henrissat B."/>
            <person name="Kuo A."/>
            <person name="Liang C."/>
            <person name="Lipzen A."/>
            <person name="Lutzoni F."/>
            <person name="Magnuson J."/>
            <person name="Mondo S."/>
            <person name="Nolan M."/>
            <person name="Ohm R."/>
            <person name="Pangilinan J."/>
            <person name="Park H.-J."/>
            <person name="Ramirez L."/>
            <person name="Alfaro M."/>
            <person name="Sun H."/>
            <person name="Tritt A."/>
            <person name="Yoshinaga Y."/>
            <person name="Zwiers L.-H."/>
            <person name="Turgeon B."/>
            <person name="Goodwin S."/>
            <person name="Spatafora J."/>
            <person name="Crous P."/>
            <person name="Grigoriev I."/>
        </authorList>
    </citation>
    <scope>NUCLEOTIDE SEQUENCE</scope>
    <source>
        <strain evidence="2">CBS 107.79</strain>
    </source>
</reference>
<evidence type="ECO:0000313" key="3">
    <source>
        <dbReference type="Proteomes" id="UP000800036"/>
    </source>
</evidence>
<accession>A0A6A5VC29</accession>
<dbReference type="Proteomes" id="UP000800036">
    <property type="component" value="Unassembled WGS sequence"/>
</dbReference>
<evidence type="ECO:0000313" key="2">
    <source>
        <dbReference type="EMBL" id="KAF1974378.1"/>
    </source>
</evidence>
<sequence length="139" mass="15081">MAVRAASTACILGVISPCRPRPAFGKAPSTVRGAQEEASIAGETCKEGSFIWDVSATRIRSKQGWRRAVALLRVRFRHDFPLPFRPLPTANHPAQVAFSPRIMLRATDAALRSSNPDGKENTDVVCDGYRVPTSPHQAG</sequence>
<keyword evidence="3" id="KW-1185">Reference proteome</keyword>
<evidence type="ECO:0000256" key="1">
    <source>
        <dbReference type="SAM" id="MobiDB-lite"/>
    </source>
</evidence>
<gene>
    <name evidence="2" type="ORF">BU23DRAFT_115814</name>
</gene>
<organism evidence="2 3">
    <name type="scientific">Bimuria novae-zelandiae CBS 107.79</name>
    <dbReference type="NCBI Taxonomy" id="1447943"/>
    <lineage>
        <taxon>Eukaryota</taxon>
        <taxon>Fungi</taxon>
        <taxon>Dikarya</taxon>
        <taxon>Ascomycota</taxon>
        <taxon>Pezizomycotina</taxon>
        <taxon>Dothideomycetes</taxon>
        <taxon>Pleosporomycetidae</taxon>
        <taxon>Pleosporales</taxon>
        <taxon>Massarineae</taxon>
        <taxon>Didymosphaeriaceae</taxon>
        <taxon>Bimuria</taxon>
    </lineage>
</organism>
<name>A0A6A5VC29_9PLEO</name>
<protein>
    <submittedName>
        <fullName evidence="2">Uncharacterized protein</fullName>
    </submittedName>
</protein>
<dbReference type="AlphaFoldDB" id="A0A6A5VC29"/>
<dbReference type="EMBL" id="ML976675">
    <property type="protein sequence ID" value="KAF1974378.1"/>
    <property type="molecule type" value="Genomic_DNA"/>
</dbReference>
<proteinExistence type="predicted"/>
<feature type="region of interest" description="Disordered" evidence="1">
    <location>
        <begin position="111"/>
        <end position="139"/>
    </location>
</feature>